<keyword evidence="3" id="KW-1185">Reference proteome</keyword>
<sequence length="149" mass="16385">MPSKLRQFRRPSLPQPHRKQVSQQQRWQQGPLCCTEMTEGVRRGGFLLSGSAMAVGEMDRDRVMGGNCPWSGLSGFLEDVTPPCVAPSRVSSRGVSEVDTVPCQLHRSASELRGCPTSRNSSYTGREVVLRGLGFQSWAYWAGMNSAPV</sequence>
<proteinExistence type="predicted"/>
<dbReference type="Proteomes" id="UP001341840">
    <property type="component" value="Unassembled WGS sequence"/>
</dbReference>
<comment type="caution">
    <text evidence="2">The sequence shown here is derived from an EMBL/GenBank/DDBJ whole genome shotgun (WGS) entry which is preliminary data.</text>
</comment>
<evidence type="ECO:0000313" key="3">
    <source>
        <dbReference type="Proteomes" id="UP001341840"/>
    </source>
</evidence>
<organism evidence="2 3">
    <name type="scientific">Stylosanthes scabra</name>
    <dbReference type="NCBI Taxonomy" id="79078"/>
    <lineage>
        <taxon>Eukaryota</taxon>
        <taxon>Viridiplantae</taxon>
        <taxon>Streptophyta</taxon>
        <taxon>Embryophyta</taxon>
        <taxon>Tracheophyta</taxon>
        <taxon>Spermatophyta</taxon>
        <taxon>Magnoliopsida</taxon>
        <taxon>eudicotyledons</taxon>
        <taxon>Gunneridae</taxon>
        <taxon>Pentapetalae</taxon>
        <taxon>rosids</taxon>
        <taxon>fabids</taxon>
        <taxon>Fabales</taxon>
        <taxon>Fabaceae</taxon>
        <taxon>Papilionoideae</taxon>
        <taxon>50 kb inversion clade</taxon>
        <taxon>dalbergioids sensu lato</taxon>
        <taxon>Dalbergieae</taxon>
        <taxon>Pterocarpus clade</taxon>
        <taxon>Stylosanthes</taxon>
    </lineage>
</organism>
<reference evidence="2 3" key="1">
    <citation type="journal article" date="2023" name="Plants (Basel)">
        <title>Bridging the Gap: Combining Genomics and Transcriptomics Approaches to Understand Stylosanthes scabra, an Orphan Legume from the Brazilian Caatinga.</title>
        <authorList>
            <person name="Ferreira-Neto J.R.C."/>
            <person name="da Silva M.D."/>
            <person name="Binneck E."/>
            <person name="de Melo N.F."/>
            <person name="da Silva R.H."/>
            <person name="de Melo A.L.T.M."/>
            <person name="Pandolfi V."/>
            <person name="Bustamante F.O."/>
            <person name="Brasileiro-Vidal A.C."/>
            <person name="Benko-Iseppon A.M."/>
        </authorList>
    </citation>
    <scope>NUCLEOTIDE SEQUENCE [LARGE SCALE GENOMIC DNA]</scope>
    <source>
        <tissue evidence="2">Leaves</tissue>
    </source>
</reference>
<evidence type="ECO:0000313" key="2">
    <source>
        <dbReference type="EMBL" id="MED6126361.1"/>
    </source>
</evidence>
<name>A0ABU6RRC9_9FABA</name>
<feature type="region of interest" description="Disordered" evidence="1">
    <location>
        <begin position="1"/>
        <end position="27"/>
    </location>
</feature>
<gene>
    <name evidence="2" type="ORF">PIB30_077653</name>
</gene>
<accession>A0ABU6RRC9</accession>
<evidence type="ECO:0000256" key="1">
    <source>
        <dbReference type="SAM" id="MobiDB-lite"/>
    </source>
</evidence>
<dbReference type="EMBL" id="JASCZI010031259">
    <property type="protein sequence ID" value="MED6126361.1"/>
    <property type="molecule type" value="Genomic_DNA"/>
</dbReference>
<protein>
    <submittedName>
        <fullName evidence="2">Uncharacterized protein</fullName>
    </submittedName>
</protein>